<gene>
    <name evidence="4" type="ORF">MWN34_18725</name>
</gene>
<feature type="domain" description="Luciferase-like" evidence="3">
    <location>
        <begin position="11"/>
        <end position="305"/>
    </location>
</feature>
<evidence type="ECO:0000256" key="1">
    <source>
        <dbReference type="ARBA" id="ARBA00023002"/>
    </source>
</evidence>
<reference evidence="4 5" key="1">
    <citation type="submission" date="2022-04" db="EMBL/GenBank/DDBJ databases">
        <authorList>
            <person name="Grouzdev D.S."/>
            <person name="Pantiukh K.S."/>
            <person name="Krutkina M.S."/>
        </authorList>
    </citation>
    <scope>NUCLEOTIDE SEQUENCE [LARGE SCALE GENOMIC DNA]</scope>
    <source>
        <strain evidence="4 5">6x-1</strain>
    </source>
</reference>
<keyword evidence="5" id="KW-1185">Reference proteome</keyword>
<sequence>MTKLGLFNLMGLYDRNTSPASVLRTTVDIVRMAEDFGFDVAWFAEHHFTNHSICPSSLLMVSHVAAETTRIRLGPAVLALPFYEPLRLVQEAAFADLLTRGRLVLGLGCGYQPYEFDRFRVDPEYRHKKMLETWDILEQGLTSGIVDYSGEMFSIPRTELSMRPFGLAMPEVFVASSHPDILARMAKNGDTPFMSFGHRGLAEAVAFRETIAGRWQTAGGDAGTMPLAVQRYIYVTDDPVDARHAAQCVRNLARAAVPLSTAHPSKDGPFLRLMPLNDEPPLDDFLDNAVIGPADYCAEKLAEEIEALQPSHLSCFMGFAGIGRRETLASLERFGCDVIPQLEGLVELRDGSLQDAA</sequence>
<accession>A0ABT0DG53</accession>
<dbReference type="Gene3D" id="3.20.20.30">
    <property type="entry name" value="Luciferase-like domain"/>
    <property type="match status" value="1"/>
</dbReference>
<dbReference type="InterPro" id="IPR050766">
    <property type="entry name" value="Bact_Lucif_Oxidored"/>
</dbReference>
<comment type="caution">
    <text evidence="4">The sequence shown here is derived from an EMBL/GenBank/DDBJ whole genome shotgun (WGS) entry which is preliminary data.</text>
</comment>
<dbReference type="Pfam" id="PF00296">
    <property type="entry name" value="Bac_luciferase"/>
    <property type="match status" value="1"/>
</dbReference>
<dbReference type="Proteomes" id="UP001203284">
    <property type="component" value="Unassembled WGS sequence"/>
</dbReference>
<dbReference type="SUPFAM" id="SSF51679">
    <property type="entry name" value="Bacterial luciferase-like"/>
    <property type="match status" value="1"/>
</dbReference>
<dbReference type="InterPro" id="IPR011251">
    <property type="entry name" value="Luciferase-like_dom"/>
</dbReference>
<dbReference type="EMBL" id="JALKCH010000016">
    <property type="protein sequence ID" value="MCK0198937.1"/>
    <property type="molecule type" value="Genomic_DNA"/>
</dbReference>
<dbReference type="RefSeq" id="WP_247030838.1">
    <property type="nucleotide sequence ID" value="NZ_JALKCH010000016.1"/>
</dbReference>
<evidence type="ECO:0000259" key="3">
    <source>
        <dbReference type="Pfam" id="PF00296"/>
    </source>
</evidence>
<dbReference type="PANTHER" id="PTHR30137:SF8">
    <property type="entry name" value="BLR5498 PROTEIN"/>
    <property type="match status" value="1"/>
</dbReference>
<dbReference type="PANTHER" id="PTHR30137">
    <property type="entry name" value="LUCIFERASE-LIKE MONOOXYGENASE"/>
    <property type="match status" value="1"/>
</dbReference>
<evidence type="ECO:0000313" key="5">
    <source>
        <dbReference type="Proteomes" id="UP001203284"/>
    </source>
</evidence>
<evidence type="ECO:0000313" key="4">
    <source>
        <dbReference type="EMBL" id="MCK0198937.1"/>
    </source>
</evidence>
<protein>
    <submittedName>
        <fullName evidence="4">LLM class flavin-dependent oxidoreductase</fullName>
    </submittedName>
</protein>
<proteinExistence type="predicted"/>
<organism evidence="4 5">
    <name type="scientific">Ancylobacter crimeensis</name>
    <dbReference type="NCBI Taxonomy" id="2579147"/>
    <lineage>
        <taxon>Bacteria</taxon>
        <taxon>Pseudomonadati</taxon>
        <taxon>Pseudomonadota</taxon>
        <taxon>Alphaproteobacteria</taxon>
        <taxon>Hyphomicrobiales</taxon>
        <taxon>Xanthobacteraceae</taxon>
        <taxon>Ancylobacter</taxon>
    </lineage>
</organism>
<name>A0ABT0DG53_9HYPH</name>
<keyword evidence="1" id="KW-0560">Oxidoreductase</keyword>
<dbReference type="InterPro" id="IPR036661">
    <property type="entry name" value="Luciferase-like_sf"/>
</dbReference>
<evidence type="ECO:0000256" key="2">
    <source>
        <dbReference type="ARBA" id="ARBA00023033"/>
    </source>
</evidence>
<keyword evidence="2" id="KW-0503">Monooxygenase</keyword>